<dbReference type="EMBL" id="JARK01000070">
    <property type="protein sequence ID" value="EYC44179.1"/>
    <property type="molecule type" value="Genomic_DNA"/>
</dbReference>
<dbReference type="AlphaFoldDB" id="A0A016WWI7"/>
<evidence type="ECO:0000313" key="2">
    <source>
        <dbReference type="Proteomes" id="UP000024635"/>
    </source>
</evidence>
<keyword evidence="2" id="KW-1185">Reference proteome</keyword>
<gene>
    <name evidence="1" type="primary">Acey_s0470.g2038</name>
    <name evidence="1" type="ORF">Y032_0470g2038</name>
</gene>
<sequence length="74" mass="8178">MVFRAENMEESAPLPRNVHLQATSSRLVVVKSATRASVAIEQTLIVHSRSRSVLLGKRFTPDNDMLDRASSSLV</sequence>
<reference evidence="2" key="1">
    <citation type="journal article" date="2015" name="Nat. Genet.">
        <title>The genome and transcriptome of the zoonotic hookworm Ancylostoma ceylanicum identify infection-specific gene families.</title>
        <authorList>
            <person name="Schwarz E.M."/>
            <person name="Hu Y."/>
            <person name="Antoshechkin I."/>
            <person name="Miller M.M."/>
            <person name="Sternberg P.W."/>
            <person name="Aroian R.V."/>
        </authorList>
    </citation>
    <scope>NUCLEOTIDE SEQUENCE</scope>
    <source>
        <strain evidence="2">HY135</strain>
    </source>
</reference>
<evidence type="ECO:0000313" key="1">
    <source>
        <dbReference type="EMBL" id="EYC44179.1"/>
    </source>
</evidence>
<protein>
    <submittedName>
        <fullName evidence="1">Uncharacterized protein</fullName>
    </submittedName>
</protein>
<organism evidence="1 2">
    <name type="scientific">Ancylostoma ceylanicum</name>
    <dbReference type="NCBI Taxonomy" id="53326"/>
    <lineage>
        <taxon>Eukaryota</taxon>
        <taxon>Metazoa</taxon>
        <taxon>Ecdysozoa</taxon>
        <taxon>Nematoda</taxon>
        <taxon>Chromadorea</taxon>
        <taxon>Rhabditida</taxon>
        <taxon>Rhabditina</taxon>
        <taxon>Rhabditomorpha</taxon>
        <taxon>Strongyloidea</taxon>
        <taxon>Ancylostomatidae</taxon>
        <taxon>Ancylostomatinae</taxon>
        <taxon>Ancylostoma</taxon>
    </lineage>
</organism>
<proteinExistence type="predicted"/>
<dbReference type="Proteomes" id="UP000024635">
    <property type="component" value="Unassembled WGS sequence"/>
</dbReference>
<accession>A0A016WWI7</accession>
<comment type="caution">
    <text evidence="1">The sequence shown here is derived from an EMBL/GenBank/DDBJ whole genome shotgun (WGS) entry which is preliminary data.</text>
</comment>
<name>A0A016WWI7_9BILA</name>